<dbReference type="FunFam" id="3.80.10.10:FF:000111">
    <property type="entry name" value="LRR receptor-like serine/threonine-protein kinase ERECTA"/>
    <property type="match status" value="1"/>
</dbReference>
<dbReference type="PANTHER" id="PTHR48065">
    <property type="entry name" value="OS10G0469600 PROTEIN"/>
    <property type="match status" value="1"/>
</dbReference>
<evidence type="ECO:0000256" key="5">
    <source>
        <dbReference type="ARBA" id="ARBA00022737"/>
    </source>
</evidence>
<evidence type="ECO:0000256" key="4">
    <source>
        <dbReference type="ARBA" id="ARBA00022692"/>
    </source>
</evidence>
<dbReference type="EMBL" id="BKCJ010562890">
    <property type="protein sequence ID" value="GFB14972.1"/>
    <property type="molecule type" value="Genomic_DNA"/>
</dbReference>
<keyword evidence="6" id="KW-1133">Transmembrane helix</keyword>
<dbReference type="Pfam" id="PF00560">
    <property type="entry name" value="LRR_1"/>
    <property type="match status" value="1"/>
</dbReference>
<gene>
    <name evidence="9" type="ORF">Tci_686943</name>
</gene>
<keyword evidence="8" id="KW-0325">Glycoprotein</keyword>
<dbReference type="AlphaFoldDB" id="A0A699L0I0"/>
<dbReference type="SUPFAM" id="SSF52058">
    <property type="entry name" value="L domain-like"/>
    <property type="match status" value="1"/>
</dbReference>
<dbReference type="PRINTS" id="PR00019">
    <property type="entry name" value="LEURICHRPT"/>
</dbReference>
<comment type="subcellular location">
    <subcellularLocation>
        <location evidence="1">Membrane</location>
        <topology evidence="1">Single-pass membrane protein</topology>
    </subcellularLocation>
</comment>
<accession>A0A699L0I0</accession>
<keyword evidence="3" id="KW-0433">Leucine-rich repeat</keyword>
<keyword evidence="7" id="KW-0472">Membrane</keyword>
<dbReference type="Pfam" id="PF13855">
    <property type="entry name" value="LRR_8"/>
    <property type="match status" value="2"/>
</dbReference>
<comment type="caution">
    <text evidence="9">The sequence shown here is derived from an EMBL/GenBank/DDBJ whole genome shotgun (WGS) entry which is preliminary data.</text>
</comment>
<dbReference type="Gene3D" id="3.80.10.10">
    <property type="entry name" value="Ribonuclease Inhibitor"/>
    <property type="match status" value="1"/>
</dbReference>
<protein>
    <submittedName>
        <fullName evidence="9">Leucine-rich repeat-containing protein</fullName>
    </submittedName>
</protein>
<reference evidence="9" key="1">
    <citation type="journal article" date="2019" name="Sci. Rep.">
        <title>Draft genome of Tanacetum cinerariifolium, the natural source of mosquito coil.</title>
        <authorList>
            <person name="Yamashiro T."/>
            <person name="Shiraishi A."/>
            <person name="Satake H."/>
            <person name="Nakayama K."/>
        </authorList>
    </citation>
    <scope>NUCLEOTIDE SEQUENCE</scope>
</reference>
<evidence type="ECO:0000313" key="9">
    <source>
        <dbReference type="EMBL" id="GFB14972.1"/>
    </source>
</evidence>
<evidence type="ECO:0000256" key="8">
    <source>
        <dbReference type="ARBA" id="ARBA00023180"/>
    </source>
</evidence>
<dbReference type="PANTHER" id="PTHR48065:SF23">
    <property type="entry name" value="LEUCINE-RICH REPEAT-CONTAINING N-TERMINAL PLANT-TYPE DOMAIN-CONTAINING PROTEIN"/>
    <property type="match status" value="1"/>
</dbReference>
<dbReference type="GO" id="GO:0016020">
    <property type="term" value="C:membrane"/>
    <property type="evidence" value="ECO:0007669"/>
    <property type="project" value="UniProtKB-SubCell"/>
</dbReference>
<organism evidence="9">
    <name type="scientific">Tanacetum cinerariifolium</name>
    <name type="common">Dalmatian daisy</name>
    <name type="synonym">Chrysanthemum cinerariifolium</name>
    <dbReference type="NCBI Taxonomy" id="118510"/>
    <lineage>
        <taxon>Eukaryota</taxon>
        <taxon>Viridiplantae</taxon>
        <taxon>Streptophyta</taxon>
        <taxon>Embryophyta</taxon>
        <taxon>Tracheophyta</taxon>
        <taxon>Spermatophyta</taxon>
        <taxon>Magnoliopsida</taxon>
        <taxon>eudicotyledons</taxon>
        <taxon>Gunneridae</taxon>
        <taxon>Pentapetalae</taxon>
        <taxon>asterids</taxon>
        <taxon>campanulids</taxon>
        <taxon>Asterales</taxon>
        <taxon>Asteraceae</taxon>
        <taxon>Asteroideae</taxon>
        <taxon>Anthemideae</taxon>
        <taxon>Anthemidinae</taxon>
        <taxon>Tanacetum</taxon>
    </lineage>
</organism>
<keyword evidence="4" id="KW-0812">Transmembrane</keyword>
<comment type="similarity">
    <text evidence="2">Belongs to the RLP family.</text>
</comment>
<evidence type="ECO:0000256" key="1">
    <source>
        <dbReference type="ARBA" id="ARBA00004167"/>
    </source>
</evidence>
<dbReference type="InterPro" id="IPR001611">
    <property type="entry name" value="Leu-rich_rpt"/>
</dbReference>
<evidence type="ECO:0000256" key="2">
    <source>
        <dbReference type="ARBA" id="ARBA00009592"/>
    </source>
</evidence>
<name>A0A699L0I0_TANCI</name>
<evidence type="ECO:0000256" key="7">
    <source>
        <dbReference type="ARBA" id="ARBA00023136"/>
    </source>
</evidence>
<keyword evidence="5" id="KW-0677">Repeat</keyword>
<dbReference type="InterPro" id="IPR032675">
    <property type="entry name" value="LRR_dom_sf"/>
</dbReference>
<evidence type="ECO:0000256" key="3">
    <source>
        <dbReference type="ARBA" id="ARBA00022614"/>
    </source>
</evidence>
<evidence type="ECO:0000256" key="6">
    <source>
        <dbReference type="ARBA" id="ARBA00022989"/>
    </source>
</evidence>
<sequence length="237" mass="25916">AHTLLVVFKILRLPHKPTILILRNNSIKGFIPDNISNLSNLRILDLSSNNITGSIPQVMTKLPRMIEAKVMSTSSSVDEDSHPVDGSFVFIAQDVLQDLIVNWKKSFQGLPAGNLDMYSLLDLSGNRISGDIPPMIGNLKALKVLNISHNIISGHIPVSIGSLEVIESLDLSHNKISGSIPQSMVQLQELTTLDMSNNRLTGRIPIGGQMDTMTGFQNNSGLCGMQIEVICHEDIRD</sequence>
<feature type="non-terminal residue" evidence="9">
    <location>
        <position position="1"/>
    </location>
</feature>
<dbReference type="PROSITE" id="PS51450">
    <property type="entry name" value="LRR"/>
    <property type="match status" value="1"/>
</dbReference>
<proteinExistence type="inferred from homology"/>